<proteinExistence type="predicted"/>
<evidence type="ECO:0000313" key="3">
    <source>
        <dbReference type="EMBL" id="MCF2871838.1"/>
    </source>
</evidence>
<evidence type="ECO:0000259" key="2">
    <source>
        <dbReference type="Pfam" id="PF03724"/>
    </source>
</evidence>
<dbReference type="PANTHER" id="PTHR35535:SF1">
    <property type="entry name" value="HEAT SHOCK PROTEIN HSLJ"/>
    <property type="match status" value="1"/>
</dbReference>
<name>A0ABS9CX59_9RHOB</name>
<keyword evidence="1" id="KW-0732">Signal</keyword>
<accession>A0ABS9CX59</accession>
<protein>
    <submittedName>
        <fullName evidence="3">META domain-containing protein</fullName>
    </submittedName>
</protein>
<organism evidence="3 4">
    <name type="scientific">Octadecabacter dasysiphoniae</name>
    <dbReference type="NCBI Taxonomy" id="2909341"/>
    <lineage>
        <taxon>Bacteria</taxon>
        <taxon>Pseudomonadati</taxon>
        <taxon>Pseudomonadota</taxon>
        <taxon>Alphaproteobacteria</taxon>
        <taxon>Rhodobacterales</taxon>
        <taxon>Roseobacteraceae</taxon>
        <taxon>Octadecabacter</taxon>
    </lineage>
</organism>
<evidence type="ECO:0000313" key="4">
    <source>
        <dbReference type="Proteomes" id="UP001200557"/>
    </source>
</evidence>
<feature type="signal peptide" evidence="1">
    <location>
        <begin position="1"/>
        <end position="18"/>
    </location>
</feature>
<dbReference type="InterPro" id="IPR053147">
    <property type="entry name" value="Hsp_HslJ-like"/>
</dbReference>
<dbReference type="PANTHER" id="PTHR35535">
    <property type="entry name" value="HEAT SHOCK PROTEIN HSLJ"/>
    <property type="match status" value="1"/>
</dbReference>
<dbReference type="InterPro" id="IPR038670">
    <property type="entry name" value="HslJ-like_sf"/>
</dbReference>
<feature type="chain" id="PRO_5045640762" evidence="1">
    <location>
        <begin position="19"/>
        <end position="130"/>
    </location>
</feature>
<dbReference type="EMBL" id="JAKGAQ010000002">
    <property type="protein sequence ID" value="MCF2871838.1"/>
    <property type="molecule type" value="Genomic_DNA"/>
</dbReference>
<gene>
    <name evidence="3" type="ORF">L0664_12230</name>
</gene>
<dbReference type="Pfam" id="PF03724">
    <property type="entry name" value="META"/>
    <property type="match status" value="1"/>
</dbReference>
<feature type="domain" description="DUF306" evidence="2">
    <location>
        <begin position="32"/>
        <end position="125"/>
    </location>
</feature>
<reference evidence="3 4" key="1">
    <citation type="submission" date="2022-01" db="EMBL/GenBank/DDBJ databases">
        <title>Octadecabacter sp. nov., isolated from a marine alga.</title>
        <authorList>
            <person name="Jin M.S."/>
            <person name="Kim H.M."/>
            <person name="Han D.M."/>
            <person name="Jung J.J."/>
            <person name="Jeon C.O."/>
        </authorList>
    </citation>
    <scope>NUCLEOTIDE SEQUENCE [LARGE SCALE GENOMIC DNA]</scope>
    <source>
        <strain evidence="3 4">G9-8</strain>
    </source>
</reference>
<comment type="caution">
    <text evidence="3">The sequence shown here is derived from an EMBL/GenBank/DDBJ whole genome shotgun (WGS) entry which is preliminary data.</text>
</comment>
<keyword evidence="4" id="KW-1185">Reference proteome</keyword>
<dbReference type="Proteomes" id="UP001200557">
    <property type="component" value="Unassembled WGS sequence"/>
</dbReference>
<dbReference type="Gene3D" id="2.40.128.270">
    <property type="match status" value="1"/>
</dbReference>
<dbReference type="RefSeq" id="WP_235226132.1">
    <property type="nucleotide sequence ID" value="NZ_JAKGAQ010000002.1"/>
</dbReference>
<dbReference type="PROSITE" id="PS51257">
    <property type="entry name" value="PROKAR_LIPOPROTEIN"/>
    <property type="match status" value="1"/>
</dbReference>
<sequence length="130" mass="14005">MFKIIPFLIMATALSACARDESISKFVDPLSEFHLIEMNGIPFTAAATIAFPEEGRVVGRAPCNSYFATQTVPYPWFALEGIGATRMACPDLALETAFFNALEGMTLSEASGTTLILSNSVGQKMVFAAR</sequence>
<dbReference type="InterPro" id="IPR005184">
    <property type="entry name" value="DUF306_Meta_HslJ"/>
</dbReference>
<evidence type="ECO:0000256" key="1">
    <source>
        <dbReference type="SAM" id="SignalP"/>
    </source>
</evidence>